<evidence type="ECO:0000313" key="3">
    <source>
        <dbReference type="EMBL" id="WWD07451.1"/>
    </source>
</evidence>
<dbReference type="Proteomes" id="UP001358614">
    <property type="component" value="Chromosome 1"/>
</dbReference>
<dbReference type="InterPro" id="IPR019180">
    <property type="entry name" value="Oxidoreductase-like_N"/>
</dbReference>
<dbReference type="GO" id="GO:0005739">
    <property type="term" value="C:mitochondrion"/>
    <property type="evidence" value="ECO:0007669"/>
    <property type="project" value="TreeGrafter"/>
</dbReference>
<evidence type="ECO:0000259" key="2">
    <source>
        <dbReference type="Pfam" id="PF09791"/>
    </source>
</evidence>
<sequence>MRPLIRLPNIASLRIQTRNAQRNISNIPPPKRQRELNLLSQFQRPPPRTPLKDIVGERSRSTLEDVNLENETDEDQFKTSSTSPVVSSIQEVPLGDQGVKIIDALPAMKDIPPSEGKEGRRTREMIVQGVGIPPKPIPPGEEECCMSGCVNCVYTIYADDLEAYNEAIELAKERLKKSNVPEKDWPEEMKDQKSDGEMKEDVVREVDPVMSAFLALENKLKSK</sequence>
<dbReference type="RefSeq" id="XP_066085418.1">
    <property type="nucleotide sequence ID" value="XM_066229321.1"/>
</dbReference>
<dbReference type="PANTHER" id="PTHR21193:SF3">
    <property type="entry name" value="OXIDOREDUCTASE-LIKE DOMAIN-CONTAINING PROTEIN 1"/>
    <property type="match status" value="1"/>
</dbReference>
<dbReference type="AlphaFoldDB" id="A0AAX4KLX2"/>
<feature type="compositionally biased region" description="Basic and acidic residues" evidence="1">
    <location>
        <begin position="50"/>
        <end position="63"/>
    </location>
</feature>
<feature type="region of interest" description="Disordered" evidence="1">
    <location>
        <begin position="177"/>
        <end position="199"/>
    </location>
</feature>
<feature type="domain" description="Oxidoreductase-like" evidence="2">
    <location>
        <begin position="127"/>
        <end position="172"/>
    </location>
</feature>
<feature type="region of interest" description="Disordered" evidence="1">
    <location>
        <begin position="39"/>
        <end position="84"/>
    </location>
</feature>
<accession>A0AAX4KLX2</accession>
<gene>
    <name evidence="3" type="ORF">V865_005551</name>
</gene>
<dbReference type="PANTHER" id="PTHR21193">
    <property type="entry name" value="OXIDOREDUCTASE-LIKE DOMAIN-CONTAINING PROTEIN 1"/>
    <property type="match status" value="1"/>
</dbReference>
<proteinExistence type="predicted"/>
<protein>
    <recommendedName>
        <fullName evidence="2">Oxidoreductase-like domain-containing protein</fullName>
    </recommendedName>
</protein>
<organism evidence="3 4">
    <name type="scientific">Kwoniella europaea PYCC6329</name>
    <dbReference type="NCBI Taxonomy" id="1423913"/>
    <lineage>
        <taxon>Eukaryota</taxon>
        <taxon>Fungi</taxon>
        <taxon>Dikarya</taxon>
        <taxon>Basidiomycota</taxon>
        <taxon>Agaricomycotina</taxon>
        <taxon>Tremellomycetes</taxon>
        <taxon>Tremellales</taxon>
        <taxon>Cryptococcaceae</taxon>
        <taxon>Kwoniella</taxon>
    </lineage>
</organism>
<evidence type="ECO:0000313" key="4">
    <source>
        <dbReference type="Proteomes" id="UP001358614"/>
    </source>
</evidence>
<feature type="compositionally biased region" description="Basic and acidic residues" evidence="1">
    <location>
        <begin position="179"/>
        <end position="199"/>
    </location>
</feature>
<dbReference type="EMBL" id="CP144089">
    <property type="protein sequence ID" value="WWD07451.1"/>
    <property type="molecule type" value="Genomic_DNA"/>
</dbReference>
<dbReference type="Pfam" id="PF09791">
    <property type="entry name" value="Oxidored-like"/>
    <property type="match status" value="1"/>
</dbReference>
<name>A0AAX4KLX2_9TREE</name>
<dbReference type="GeneID" id="91104352"/>
<dbReference type="InterPro" id="IPR039251">
    <property type="entry name" value="OXLD1"/>
</dbReference>
<dbReference type="KEGG" id="ker:91104352"/>
<keyword evidence="4" id="KW-1185">Reference proteome</keyword>
<evidence type="ECO:0000256" key="1">
    <source>
        <dbReference type="SAM" id="MobiDB-lite"/>
    </source>
</evidence>
<reference evidence="3 4" key="1">
    <citation type="submission" date="2024-01" db="EMBL/GenBank/DDBJ databases">
        <title>Comparative genomics of Cryptococcus and Kwoniella reveals pathogenesis evolution and contrasting modes of karyotype evolution via chromosome fusion or intercentromeric recombination.</title>
        <authorList>
            <person name="Coelho M.A."/>
            <person name="David-Palma M."/>
            <person name="Shea T."/>
            <person name="Bowers K."/>
            <person name="McGinley-Smith S."/>
            <person name="Mohammad A.W."/>
            <person name="Gnirke A."/>
            <person name="Yurkov A.M."/>
            <person name="Nowrousian M."/>
            <person name="Sun S."/>
            <person name="Cuomo C.A."/>
            <person name="Heitman J."/>
        </authorList>
    </citation>
    <scope>NUCLEOTIDE SEQUENCE [LARGE SCALE GENOMIC DNA]</scope>
    <source>
        <strain evidence="3 4">PYCC6329</strain>
    </source>
</reference>